<evidence type="ECO:0000313" key="11">
    <source>
        <dbReference type="Proteomes" id="UP000051922"/>
    </source>
</evidence>
<evidence type="ECO:0000256" key="4">
    <source>
        <dbReference type="ARBA" id="ARBA00023015"/>
    </source>
</evidence>
<dbReference type="InterPro" id="IPR041902">
    <property type="entry name" value="CtsR_N_sf"/>
</dbReference>
<dbReference type="Pfam" id="PF05848">
    <property type="entry name" value="CtsR"/>
    <property type="match status" value="1"/>
</dbReference>
<feature type="domain" description="CtsR C-terminal dimerization" evidence="9">
    <location>
        <begin position="92"/>
        <end position="162"/>
    </location>
</feature>
<evidence type="ECO:0000256" key="2">
    <source>
        <dbReference type="ARBA" id="ARBA00014129"/>
    </source>
</evidence>
<dbReference type="PATRIC" id="fig|1423783.4.peg.1097"/>
<dbReference type="EMBL" id="AZFJ01000046">
    <property type="protein sequence ID" value="KRL86309.1"/>
    <property type="molecule type" value="Genomic_DNA"/>
</dbReference>
<proteinExistence type="inferred from homology"/>
<reference evidence="10 11" key="1">
    <citation type="journal article" date="2015" name="Genome Announc.">
        <title>Expanding the biotechnology potential of lactobacilli through comparative genomics of 213 strains and associated genera.</title>
        <authorList>
            <person name="Sun Z."/>
            <person name="Harris H.M."/>
            <person name="McCann A."/>
            <person name="Guo C."/>
            <person name="Argimon S."/>
            <person name="Zhang W."/>
            <person name="Yang X."/>
            <person name="Jeffery I.B."/>
            <person name="Cooney J.C."/>
            <person name="Kagawa T.F."/>
            <person name="Liu W."/>
            <person name="Song Y."/>
            <person name="Salvetti E."/>
            <person name="Wrobel A."/>
            <person name="Rasinkangas P."/>
            <person name="Parkhill J."/>
            <person name="Rea M.C."/>
            <person name="O'Sullivan O."/>
            <person name="Ritari J."/>
            <person name="Douillard F.P."/>
            <person name="Paul Ross R."/>
            <person name="Yang R."/>
            <person name="Briner A.E."/>
            <person name="Felis G.E."/>
            <person name="de Vos W.M."/>
            <person name="Barrangou R."/>
            <person name="Klaenhammer T.R."/>
            <person name="Caufield P.W."/>
            <person name="Cui Y."/>
            <person name="Zhang H."/>
            <person name="O'Toole P.W."/>
        </authorList>
    </citation>
    <scope>NUCLEOTIDE SEQUENCE [LARGE SCALE GENOMIC DNA]</scope>
    <source>
        <strain evidence="10 11">DSM 15945</strain>
    </source>
</reference>
<keyword evidence="4 7" id="KW-0805">Transcription regulation</keyword>
<evidence type="ECO:0000256" key="7">
    <source>
        <dbReference type="PIRNR" id="PIRNR010607"/>
    </source>
</evidence>
<dbReference type="STRING" id="1423783.FC50_GL001059"/>
<evidence type="ECO:0000256" key="1">
    <source>
        <dbReference type="ARBA" id="ARBA00010189"/>
    </source>
</evidence>
<keyword evidence="11" id="KW-1185">Reference proteome</keyword>
<sequence>MKVKISQTRKGGDCVQEQSMSDIIEAYLNTILAQQRQIEIRRSEIAERFNCVPSQINYVLKTRFTPQRGYAVESKRGGGGYIRIVKARLRDEQEPLTVMRAHIPDQLNETDARVMTQQLFDADVINRETGNAMLAAMSHRTLAITDSESEQVIRARLMRAFLDSLRYER</sequence>
<dbReference type="InterPro" id="IPR041908">
    <property type="entry name" value="CtsR_C_sf"/>
</dbReference>
<dbReference type="Gene3D" id="1.10.1200.150">
    <property type="entry name" value="Transcriptional regulator CtsR, C-terminal domain"/>
    <property type="match status" value="1"/>
</dbReference>
<name>A0A0R1U5J8_9LACO</name>
<evidence type="ECO:0000256" key="6">
    <source>
        <dbReference type="ARBA" id="ARBA00023163"/>
    </source>
</evidence>
<evidence type="ECO:0000259" key="8">
    <source>
        <dbReference type="Pfam" id="PF05848"/>
    </source>
</evidence>
<gene>
    <name evidence="10" type="ORF">FC50_GL001059</name>
</gene>
<feature type="domain" description="CtsR N-terminal HTH" evidence="8">
    <location>
        <begin position="19"/>
        <end position="87"/>
    </location>
</feature>
<dbReference type="Proteomes" id="UP000051922">
    <property type="component" value="Unassembled WGS sequence"/>
</dbReference>
<dbReference type="Gene3D" id="3.30.56.130">
    <property type="entry name" value="Transcriptional regulator CtsR, winged HTH domain"/>
    <property type="match status" value="1"/>
</dbReference>
<keyword evidence="5 7" id="KW-0238">DNA-binding</keyword>
<comment type="caution">
    <text evidence="10">The sequence shown here is derived from an EMBL/GenBank/DDBJ whole genome shotgun (WGS) entry which is preliminary data.</text>
</comment>
<evidence type="ECO:0000256" key="5">
    <source>
        <dbReference type="ARBA" id="ARBA00023125"/>
    </source>
</evidence>
<dbReference type="GO" id="GO:0003677">
    <property type="term" value="F:DNA binding"/>
    <property type="evidence" value="ECO:0007669"/>
    <property type="project" value="UniProtKB-UniRule"/>
</dbReference>
<dbReference type="AlphaFoldDB" id="A0A0R1U5J8"/>
<dbReference type="InterPro" id="IPR041473">
    <property type="entry name" value="CtsR_C"/>
</dbReference>
<evidence type="ECO:0000313" key="10">
    <source>
        <dbReference type="EMBL" id="KRL86309.1"/>
    </source>
</evidence>
<keyword evidence="3 7" id="KW-0678">Repressor</keyword>
<dbReference type="PIRSF" id="PIRSF010607">
    <property type="entry name" value="Txn_repr_CtsR"/>
    <property type="match status" value="1"/>
</dbReference>
<dbReference type="InterPro" id="IPR008463">
    <property type="entry name" value="CtsR"/>
</dbReference>
<dbReference type="GO" id="GO:0006355">
    <property type="term" value="P:regulation of DNA-templated transcription"/>
    <property type="evidence" value="ECO:0007669"/>
    <property type="project" value="UniProtKB-UniRule"/>
</dbReference>
<organism evidence="10 11">
    <name type="scientific">Lacticaseibacillus pantheris DSM 15945 = JCM 12539 = NBRC 106106</name>
    <dbReference type="NCBI Taxonomy" id="1423783"/>
    <lineage>
        <taxon>Bacteria</taxon>
        <taxon>Bacillati</taxon>
        <taxon>Bacillota</taxon>
        <taxon>Bacilli</taxon>
        <taxon>Lactobacillales</taxon>
        <taxon>Lactobacillaceae</taxon>
        <taxon>Lacticaseibacillus</taxon>
    </lineage>
</organism>
<protein>
    <recommendedName>
        <fullName evidence="2 7">Transcriptional regulator CtsR</fullName>
    </recommendedName>
</protein>
<comment type="similarity">
    <text evidence="1 7">Belongs to the CtsR family.</text>
</comment>
<dbReference type="InterPro" id="IPR040465">
    <property type="entry name" value="CtsR_N"/>
</dbReference>
<evidence type="ECO:0000259" key="9">
    <source>
        <dbReference type="Pfam" id="PF17727"/>
    </source>
</evidence>
<evidence type="ECO:0000256" key="3">
    <source>
        <dbReference type="ARBA" id="ARBA00022491"/>
    </source>
</evidence>
<dbReference type="Pfam" id="PF17727">
    <property type="entry name" value="CtsR_C"/>
    <property type="match status" value="1"/>
</dbReference>
<accession>A0A0R1U5J8</accession>
<keyword evidence="6 7" id="KW-0804">Transcription</keyword>